<dbReference type="Gene3D" id="4.10.240.10">
    <property type="entry name" value="Zn(2)-C6 fungal-type DNA-binding domain"/>
    <property type="match status" value="1"/>
</dbReference>
<gene>
    <name evidence="7" type="ORF">AAFC00_002442</name>
</gene>
<comment type="caution">
    <text evidence="7">The sequence shown here is derived from an EMBL/GenBank/DDBJ whole genome shotgun (WGS) entry which is preliminary data.</text>
</comment>
<feature type="region of interest" description="Disordered" evidence="5">
    <location>
        <begin position="53"/>
        <end position="103"/>
    </location>
</feature>
<dbReference type="RefSeq" id="XP_069198264.1">
    <property type="nucleotide sequence ID" value="XM_069341756.1"/>
</dbReference>
<keyword evidence="8" id="KW-1185">Reference proteome</keyword>
<dbReference type="PANTHER" id="PTHR47424:SF9">
    <property type="entry name" value="TAH-2"/>
    <property type="match status" value="1"/>
</dbReference>
<reference evidence="7 8" key="1">
    <citation type="submission" date="2024-07" db="EMBL/GenBank/DDBJ databases">
        <title>Draft sequence of the Neodothiora populina.</title>
        <authorList>
            <person name="Drown D.D."/>
            <person name="Schuette U.S."/>
            <person name="Buechlein A.B."/>
            <person name="Rusch D.R."/>
            <person name="Winton L.W."/>
            <person name="Adams G.A."/>
        </authorList>
    </citation>
    <scope>NUCLEOTIDE SEQUENCE [LARGE SCALE GENOMIC DNA]</scope>
    <source>
        <strain evidence="7 8">CPC 39397</strain>
    </source>
</reference>
<dbReference type="PANTHER" id="PTHR47424">
    <property type="entry name" value="REGULATORY PROTEIN GAL4"/>
    <property type="match status" value="1"/>
</dbReference>
<keyword evidence="4" id="KW-0539">Nucleus</keyword>
<dbReference type="PROSITE" id="PS00463">
    <property type="entry name" value="ZN2_CY6_FUNGAL_1"/>
    <property type="match status" value="1"/>
</dbReference>
<dbReference type="InterPro" id="IPR036864">
    <property type="entry name" value="Zn2-C6_fun-type_DNA-bd_sf"/>
</dbReference>
<name>A0ABR3P7V4_9PEZI</name>
<feature type="compositionally biased region" description="Low complexity" evidence="5">
    <location>
        <begin position="93"/>
        <end position="102"/>
    </location>
</feature>
<dbReference type="InterPro" id="IPR051127">
    <property type="entry name" value="Fungal_SecMet_Regulators"/>
</dbReference>
<keyword evidence="1" id="KW-0479">Metal-binding</keyword>
<proteinExistence type="predicted"/>
<evidence type="ECO:0000256" key="3">
    <source>
        <dbReference type="ARBA" id="ARBA00023163"/>
    </source>
</evidence>
<accession>A0ABR3P7V4</accession>
<dbReference type="SMART" id="SM00066">
    <property type="entry name" value="GAL4"/>
    <property type="match status" value="1"/>
</dbReference>
<dbReference type="SUPFAM" id="SSF57701">
    <property type="entry name" value="Zn2/Cys6 DNA-binding domain"/>
    <property type="match status" value="1"/>
</dbReference>
<organism evidence="7 8">
    <name type="scientific">Neodothiora populina</name>
    <dbReference type="NCBI Taxonomy" id="2781224"/>
    <lineage>
        <taxon>Eukaryota</taxon>
        <taxon>Fungi</taxon>
        <taxon>Dikarya</taxon>
        <taxon>Ascomycota</taxon>
        <taxon>Pezizomycotina</taxon>
        <taxon>Dothideomycetes</taxon>
        <taxon>Dothideomycetidae</taxon>
        <taxon>Dothideales</taxon>
        <taxon>Dothioraceae</taxon>
        <taxon>Neodothiora</taxon>
    </lineage>
</organism>
<evidence type="ECO:0000256" key="2">
    <source>
        <dbReference type="ARBA" id="ARBA00023015"/>
    </source>
</evidence>
<dbReference type="CDD" id="cd00067">
    <property type="entry name" value="GAL4"/>
    <property type="match status" value="1"/>
</dbReference>
<evidence type="ECO:0000256" key="1">
    <source>
        <dbReference type="ARBA" id="ARBA00022723"/>
    </source>
</evidence>
<dbReference type="InterPro" id="IPR007219">
    <property type="entry name" value="XnlR_reg_dom"/>
</dbReference>
<evidence type="ECO:0000313" key="8">
    <source>
        <dbReference type="Proteomes" id="UP001562354"/>
    </source>
</evidence>
<evidence type="ECO:0000256" key="4">
    <source>
        <dbReference type="ARBA" id="ARBA00023242"/>
    </source>
</evidence>
<dbReference type="CDD" id="cd12148">
    <property type="entry name" value="fungal_TF_MHR"/>
    <property type="match status" value="1"/>
</dbReference>
<dbReference type="SMART" id="SM00906">
    <property type="entry name" value="Fungal_trans"/>
    <property type="match status" value="1"/>
</dbReference>
<keyword evidence="3" id="KW-0804">Transcription</keyword>
<dbReference type="EMBL" id="JBFMKM010000012">
    <property type="protein sequence ID" value="KAL1301988.1"/>
    <property type="molecule type" value="Genomic_DNA"/>
</dbReference>
<protein>
    <recommendedName>
        <fullName evidence="6">Zn(2)-C6 fungal-type domain-containing protein</fullName>
    </recommendedName>
</protein>
<dbReference type="Proteomes" id="UP001562354">
    <property type="component" value="Unassembled WGS sequence"/>
</dbReference>
<keyword evidence="2" id="KW-0805">Transcription regulation</keyword>
<evidence type="ECO:0000259" key="6">
    <source>
        <dbReference type="PROSITE" id="PS50048"/>
    </source>
</evidence>
<dbReference type="GeneID" id="95976144"/>
<dbReference type="PROSITE" id="PS50048">
    <property type="entry name" value="ZN2_CY6_FUNGAL_2"/>
    <property type="match status" value="1"/>
</dbReference>
<feature type="region of interest" description="Disordered" evidence="5">
    <location>
        <begin position="671"/>
        <end position="690"/>
    </location>
</feature>
<evidence type="ECO:0000313" key="7">
    <source>
        <dbReference type="EMBL" id="KAL1301988.1"/>
    </source>
</evidence>
<sequence length="816" mass="89094">MPRPAVPPEKRRRVARACDSCKRRKERCNGVHPCSICTRRKKQHECYFSDTPAKLLRPSNGLASTPPKPGDRYENDSTAGSVGAGRSDDGKKSSGNGSSVRGDSGIAINRLLNEPTTNQGSLGPSLAVQAQRSLSAETGGEVPGYARLLRDPDGKYMYIGDSASLSFLQSVRRIAALAVGDCDFTTDPKRHSILETAPSCPMVPSNSHLPLVYSEVVYLAKQYLLATAGLLDMFDLSTFWPDLESWVNDPRRDMDQRSCVFYLVMAIGAQVSTSNCQQQVPEQYFSRGRQMAFYNFTEAPSLMTVQAYTLITIYMLGACRRNGAFMNFGIAIRATFALGMQIPSTHNLFDAKESHDRRVTWRSVRMLDVFFAASLGRPPATAETMLPVEIEALGADGISTFSEKVLALSAIYDRIVIEVYIKKAVSTRLAESISRQLEVWTQNLPSSLELQSFPAYDEERLAEILAASHVLSSYYWAIILLTRPFLTSQILQDMSRKKSGKSTPAVNSAEDASIKAFADACVDASFRGLDVVASLLNYRTLPKRLPLLINAVCNIALVLGSAVFADQDRNPDIIEGLEQALKVLRHFAPHDPHASRYEQIITYLYDAANLYIRRREIKLQAQHRLLVEPRHDEASRRPLELLDHDNRNAAAATMSSMSTSTAVNAAPLSQTAAHPTPLSGQPTPATSEGSTSIATITEPTYDQPMTPSATPATTAAAGGFGIANQSASSTYAAATAGAQQPLSSLHIQQQQQNDSNTSSMSDLLAYANGVVAGATSFPDTFQPPSSIFDDAQISFPDDAYLFMEQEPSIFGFWNGL</sequence>
<evidence type="ECO:0000256" key="5">
    <source>
        <dbReference type="SAM" id="MobiDB-lite"/>
    </source>
</evidence>
<dbReference type="Pfam" id="PF04082">
    <property type="entry name" value="Fungal_trans"/>
    <property type="match status" value="1"/>
</dbReference>
<dbReference type="InterPro" id="IPR001138">
    <property type="entry name" value="Zn2Cys6_DnaBD"/>
</dbReference>
<feature type="domain" description="Zn(2)-C6 fungal-type" evidence="6">
    <location>
        <begin position="17"/>
        <end position="48"/>
    </location>
</feature>